<gene>
    <name evidence="1" type="ORF">ABS642_07570</name>
</gene>
<dbReference type="RefSeq" id="WP_350352839.1">
    <property type="nucleotide sequence ID" value="NZ_CP158357.1"/>
</dbReference>
<dbReference type="EMBL" id="CP158357">
    <property type="protein sequence ID" value="XBX79931.1"/>
    <property type="molecule type" value="Genomic_DNA"/>
</dbReference>
<dbReference type="Pfam" id="PF05402">
    <property type="entry name" value="PqqD"/>
    <property type="match status" value="1"/>
</dbReference>
<protein>
    <submittedName>
        <fullName evidence="1">PqqD family protein</fullName>
    </submittedName>
</protein>
<reference evidence="1" key="1">
    <citation type="submission" date="2024-06" db="EMBL/GenBank/DDBJ databases">
        <title>Draft genome sequence of Microbacterium sp. strain A8/3-1, isolated from Oxytropis tragacanthoides Fisch. ex DC. Root nodules in the Altai region of Russia.</title>
        <authorList>
            <person name="Sazanova A."/>
            <person name="Guro P."/>
            <person name="Kuznetsova I."/>
            <person name="Belimov A."/>
            <person name="Safronova V."/>
        </authorList>
    </citation>
    <scope>NUCLEOTIDE SEQUENCE</scope>
    <source>
        <strain evidence="1">A8/3-1</strain>
    </source>
</reference>
<organism evidence="1">
    <name type="scientific">Microbacterium sp. A8/3-1</name>
    <dbReference type="NCBI Taxonomy" id="3160749"/>
    <lineage>
        <taxon>Bacteria</taxon>
        <taxon>Bacillati</taxon>
        <taxon>Actinomycetota</taxon>
        <taxon>Actinomycetes</taxon>
        <taxon>Micrococcales</taxon>
        <taxon>Microbacteriaceae</taxon>
        <taxon>Microbacterium</taxon>
    </lineage>
</organism>
<dbReference type="AlphaFoldDB" id="A0AAU7W1S7"/>
<accession>A0AAU7W1S7</accession>
<evidence type="ECO:0000313" key="1">
    <source>
        <dbReference type="EMBL" id="XBX79931.1"/>
    </source>
</evidence>
<dbReference type="InterPro" id="IPR008792">
    <property type="entry name" value="PQQD"/>
</dbReference>
<sequence length="94" mass="10287">MPITQNSIPTRQFDVRARTLAGRQLLLRVHVTMETNDVGLAMWSLLDGTLTVGEVAEAVAHEYDVSPEETLADAIAFVKALVEIRFVTMADSDG</sequence>
<dbReference type="Gene3D" id="1.10.10.1150">
    <property type="entry name" value="Coenzyme PQQ synthesis protein D (PqqD)"/>
    <property type="match status" value="1"/>
</dbReference>
<name>A0AAU7W1S7_9MICO</name>
<proteinExistence type="predicted"/>
<dbReference type="InterPro" id="IPR041881">
    <property type="entry name" value="PqqD_sf"/>
</dbReference>